<protein>
    <submittedName>
        <fullName evidence="1">Uncharacterized protein</fullName>
    </submittedName>
</protein>
<sequence length="33" mass="3986">MAVIETKVDKLSCYICGTHKIKYMFRYPYIKNK</sequence>
<dbReference type="InParanoid" id="Q7RJQ6"/>
<proteinExistence type="predicted"/>
<reference evidence="1 2" key="1">
    <citation type="journal article" date="2002" name="Nature">
        <title>Genome sequence and comparative analysis of the model rodent malaria parasite Plasmodium yoelii yoelii.</title>
        <authorList>
            <person name="Carlton J.M."/>
            <person name="Angiuoli S.V."/>
            <person name="Suh B.B."/>
            <person name="Kooij T.W."/>
            <person name="Pertea M."/>
            <person name="Silva J.C."/>
            <person name="Ermolaeva M.D."/>
            <person name="Allen J.E."/>
            <person name="Selengut J.D."/>
            <person name="Koo H.L."/>
            <person name="Peterson J.D."/>
            <person name="Pop M."/>
            <person name="Kosack D.S."/>
            <person name="Shumway M.F."/>
            <person name="Bidwell S.L."/>
            <person name="Shallom S.J."/>
            <person name="van Aken S.E."/>
            <person name="Riedmuller S.B."/>
            <person name="Feldblyum T.V."/>
            <person name="Cho J.K."/>
            <person name="Quackenbush J."/>
            <person name="Sedegah M."/>
            <person name="Shoaibi A."/>
            <person name="Cummings L.M."/>
            <person name="Florens L."/>
            <person name="Yates J.R."/>
            <person name="Raine J.D."/>
            <person name="Sinden R.E."/>
            <person name="Harris M.A."/>
            <person name="Cunningham D.A."/>
            <person name="Preiser P.R."/>
            <person name="Bergman L.W."/>
            <person name="Vaidya A.B."/>
            <person name="van Lin L.H."/>
            <person name="Janse C.J."/>
            <person name="Waters A.P."/>
            <person name="Smith H.O."/>
            <person name="White O.R."/>
            <person name="Salzberg S.L."/>
            <person name="Venter J.C."/>
            <person name="Fraser C.M."/>
            <person name="Hoffman S.L."/>
            <person name="Gardner M.J."/>
            <person name="Carucci D.J."/>
        </authorList>
    </citation>
    <scope>NUCLEOTIDE SEQUENCE [LARGE SCALE GENOMIC DNA]</scope>
    <source>
        <strain evidence="1 2">17XNL</strain>
    </source>
</reference>
<comment type="caution">
    <text evidence="1">The sequence shown here is derived from an EMBL/GenBank/DDBJ whole genome shotgun (WGS) entry which is preliminary data.</text>
</comment>
<gene>
    <name evidence="1" type="ORF">PY03202</name>
</gene>
<dbReference type="AlphaFoldDB" id="Q7RJQ6"/>
<dbReference type="PaxDb" id="73239-Q7RJQ6"/>
<evidence type="ECO:0000313" key="2">
    <source>
        <dbReference type="Proteomes" id="UP000008553"/>
    </source>
</evidence>
<keyword evidence="2" id="KW-1185">Reference proteome</keyword>
<accession>Q7RJQ6</accession>
<name>Q7RJQ6_PLAYO</name>
<evidence type="ECO:0000313" key="1">
    <source>
        <dbReference type="EMBL" id="EAA22756.1"/>
    </source>
</evidence>
<dbReference type="EMBL" id="AABL01000912">
    <property type="protein sequence ID" value="EAA22756.1"/>
    <property type="molecule type" value="Genomic_DNA"/>
</dbReference>
<organism evidence="1 2">
    <name type="scientific">Plasmodium yoelii yoelii</name>
    <dbReference type="NCBI Taxonomy" id="73239"/>
    <lineage>
        <taxon>Eukaryota</taxon>
        <taxon>Sar</taxon>
        <taxon>Alveolata</taxon>
        <taxon>Apicomplexa</taxon>
        <taxon>Aconoidasida</taxon>
        <taxon>Haemosporida</taxon>
        <taxon>Plasmodiidae</taxon>
        <taxon>Plasmodium</taxon>
        <taxon>Plasmodium (Vinckeia)</taxon>
    </lineage>
</organism>
<dbReference type="Proteomes" id="UP000008553">
    <property type="component" value="Unassembled WGS sequence"/>
</dbReference>